<protein>
    <submittedName>
        <fullName evidence="5">Elongation factor P--(R)-beta-lysine ligase</fullName>
        <ecNumber evidence="5">6.3.1.-</ecNumber>
    </submittedName>
</protein>
<gene>
    <name evidence="5" type="primary">epmA</name>
    <name evidence="5" type="ORF">ENSA7_28880</name>
</gene>
<accession>A0A2S9YQ37</accession>
<evidence type="ECO:0000313" key="5">
    <source>
        <dbReference type="EMBL" id="PRQ07182.1"/>
    </source>
</evidence>
<keyword evidence="1 5" id="KW-0436">Ligase</keyword>
<dbReference type="InterPro" id="IPR004364">
    <property type="entry name" value="Aa-tRNA-synt_II"/>
</dbReference>
<dbReference type="InterPro" id="IPR045864">
    <property type="entry name" value="aa-tRNA-synth_II/BPL/LPL"/>
</dbReference>
<dbReference type="PANTHER" id="PTHR42918">
    <property type="entry name" value="LYSYL-TRNA SYNTHETASE"/>
    <property type="match status" value="1"/>
</dbReference>
<sequence length="342" mass="37241">MEVGDRVRAWDAALGAVRGELRAAGMREVSTPVRVDAVALEPWIEPLPSGDKWLATSPELGMKRLLGRGGGSMFQIAHVFRAAERGAQHSEEFHLIEWYRDQRDRAAEITPGMQDVERIVAAVFETVGTALGDRVADRVAAPVRWRRVQLLDVMAETLGARLLGNESAEALEPLLRRVRAAAGVMLDAGESGRPQDLDREPELARLWAWTELFSLWSDHHFEAWLGALGPGVGVHVEGFPASLGALAELEPDGCTAARFESHVGTVELANGYRELRDPVEQRRRFELVAGMRAHAGLRPLPMPDAFLAELAGLPACVGVALGLDRLVALACGQPRLDRVALA</sequence>
<dbReference type="SUPFAM" id="SSF55681">
    <property type="entry name" value="Class II aaRS and biotin synthetases"/>
    <property type="match status" value="1"/>
</dbReference>
<comment type="caution">
    <text evidence="5">The sequence shown here is derived from an EMBL/GenBank/DDBJ whole genome shotgun (WGS) entry which is preliminary data.</text>
</comment>
<dbReference type="GO" id="GO:0005829">
    <property type="term" value="C:cytosol"/>
    <property type="evidence" value="ECO:0007669"/>
    <property type="project" value="TreeGrafter"/>
</dbReference>
<evidence type="ECO:0000256" key="2">
    <source>
        <dbReference type="ARBA" id="ARBA00022741"/>
    </source>
</evidence>
<dbReference type="GO" id="GO:0004824">
    <property type="term" value="F:lysine-tRNA ligase activity"/>
    <property type="evidence" value="ECO:0007669"/>
    <property type="project" value="TreeGrafter"/>
</dbReference>
<evidence type="ECO:0000259" key="4">
    <source>
        <dbReference type="PROSITE" id="PS50862"/>
    </source>
</evidence>
<dbReference type="Proteomes" id="UP000238823">
    <property type="component" value="Unassembled WGS sequence"/>
</dbReference>
<dbReference type="EMBL" id="PVNL01000057">
    <property type="protein sequence ID" value="PRQ07182.1"/>
    <property type="molecule type" value="Genomic_DNA"/>
</dbReference>
<proteinExistence type="predicted"/>
<dbReference type="EC" id="6.3.1.-" evidence="5"/>
<organism evidence="5 6">
    <name type="scientific">Enhygromyxa salina</name>
    <dbReference type="NCBI Taxonomy" id="215803"/>
    <lineage>
        <taxon>Bacteria</taxon>
        <taxon>Pseudomonadati</taxon>
        <taxon>Myxococcota</taxon>
        <taxon>Polyangia</taxon>
        <taxon>Nannocystales</taxon>
        <taxon>Nannocystaceae</taxon>
        <taxon>Enhygromyxa</taxon>
    </lineage>
</organism>
<dbReference type="GO" id="GO:0003746">
    <property type="term" value="F:translation elongation factor activity"/>
    <property type="evidence" value="ECO:0007669"/>
    <property type="project" value="UniProtKB-KW"/>
</dbReference>
<dbReference type="InterPro" id="IPR006195">
    <property type="entry name" value="aa-tRNA-synth_II"/>
</dbReference>
<reference evidence="5 6" key="1">
    <citation type="submission" date="2018-03" db="EMBL/GenBank/DDBJ databases">
        <title>Draft Genome Sequences of the Obligatory Marine Myxobacteria Enhygromyxa salina SWB007.</title>
        <authorList>
            <person name="Poehlein A."/>
            <person name="Moghaddam J.A."/>
            <person name="Harms H."/>
            <person name="Alanjari M."/>
            <person name="Koenig G.M."/>
            <person name="Daniel R."/>
            <person name="Schaeberle T.F."/>
        </authorList>
    </citation>
    <scope>NUCLEOTIDE SEQUENCE [LARGE SCALE GENOMIC DNA]</scope>
    <source>
        <strain evidence="5 6">SWB007</strain>
    </source>
</reference>
<keyword evidence="3" id="KW-0067">ATP-binding</keyword>
<dbReference type="GO" id="GO:0006430">
    <property type="term" value="P:lysyl-tRNA aminoacylation"/>
    <property type="evidence" value="ECO:0007669"/>
    <property type="project" value="TreeGrafter"/>
</dbReference>
<dbReference type="Gene3D" id="3.30.930.10">
    <property type="entry name" value="Bira Bifunctional Protein, Domain 2"/>
    <property type="match status" value="1"/>
</dbReference>
<keyword evidence="2" id="KW-0547">Nucleotide-binding</keyword>
<dbReference type="PANTHER" id="PTHR42918:SF6">
    <property type="entry name" value="ELONGATION FACTOR P--(R)-BETA-LYSINE LIGASE"/>
    <property type="match status" value="1"/>
</dbReference>
<keyword evidence="5" id="KW-0648">Protein biosynthesis</keyword>
<evidence type="ECO:0000256" key="1">
    <source>
        <dbReference type="ARBA" id="ARBA00022598"/>
    </source>
</evidence>
<dbReference type="GO" id="GO:0000049">
    <property type="term" value="F:tRNA binding"/>
    <property type="evidence" value="ECO:0007669"/>
    <property type="project" value="TreeGrafter"/>
</dbReference>
<dbReference type="Pfam" id="PF00152">
    <property type="entry name" value="tRNA-synt_2"/>
    <property type="match status" value="1"/>
</dbReference>
<dbReference type="AlphaFoldDB" id="A0A2S9YQ37"/>
<evidence type="ECO:0000256" key="3">
    <source>
        <dbReference type="ARBA" id="ARBA00022840"/>
    </source>
</evidence>
<feature type="domain" description="Aminoacyl-transfer RNA synthetases class-II family profile" evidence="4">
    <location>
        <begin position="16"/>
        <end position="342"/>
    </location>
</feature>
<name>A0A2S9YQ37_9BACT</name>
<dbReference type="RefSeq" id="WP_106089901.1">
    <property type="nucleotide sequence ID" value="NZ_PVNL01000057.1"/>
</dbReference>
<keyword evidence="5" id="KW-0251">Elongation factor</keyword>
<dbReference type="PROSITE" id="PS50862">
    <property type="entry name" value="AA_TRNA_LIGASE_II"/>
    <property type="match status" value="1"/>
</dbReference>
<evidence type="ECO:0000313" key="6">
    <source>
        <dbReference type="Proteomes" id="UP000238823"/>
    </source>
</evidence>
<dbReference type="GO" id="GO:0005524">
    <property type="term" value="F:ATP binding"/>
    <property type="evidence" value="ECO:0007669"/>
    <property type="project" value="InterPro"/>
</dbReference>